<gene>
    <name evidence="1" type="ORF">D1868_07660</name>
</gene>
<dbReference type="KEGG" id="sazo:D1868_07660"/>
<protein>
    <submittedName>
        <fullName evidence="1">DUF3211 domain-containing protein</fullName>
    </submittedName>
</protein>
<evidence type="ECO:0000313" key="2">
    <source>
        <dbReference type="Proteomes" id="UP000423396"/>
    </source>
</evidence>
<keyword evidence="2" id="KW-1185">Reference proteome</keyword>
<reference evidence="1 2" key="1">
    <citation type="submission" date="2019-10" db="EMBL/GenBank/DDBJ databases">
        <title>Genome Sequences from Six Type Strain Members of the Archaeal Family Sulfolobaceae: Acidianus ambivalens, Acidianus infernus, Metallosphaera prunae, Stygiolobus azoricus, Sulfolobus metallicus, and Sulfurisphaera ohwakuensis.</title>
        <authorList>
            <person name="Counts J.A."/>
            <person name="Kelly R.M."/>
        </authorList>
    </citation>
    <scope>NUCLEOTIDE SEQUENCE [LARGE SCALE GENOMIC DNA]</scope>
    <source>
        <strain evidence="1 2">FC6</strain>
    </source>
</reference>
<dbReference type="InterPro" id="IPR023393">
    <property type="entry name" value="START-like_dom_sf"/>
</dbReference>
<proteinExistence type="predicted"/>
<dbReference type="Gene3D" id="3.30.530.20">
    <property type="match status" value="1"/>
</dbReference>
<sequence length="80" mass="9233">MITYHTNCVVEYVNQVKNPHGTVVIELLSDPHFTFKNVLGADKVETQNGKIKAEIPLKGLVIWKPVNQFRKLHYFLLSIR</sequence>
<organism evidence="1 2">
    <name type="scientific">Stygiolobus azoricus</name>
    <dbReference type="NCBI Taxonomy" id="41675"/>
    <lineage>
        <taxon>Archaea</taxon>
        <taxon>Thermoproteota</taxon>
        <taxon>Thermoprotei</taxon>
        <taxon>Sulfolobales</taxon>
        <taxon>Sulfolobaceae</taxon>
        <taxon>Stygiolobus</taxon>
    </lineage>
</organism>
<evidence type="ECO:0000313" key="1">
    <source>
        <dbReference type="EMBL" id="QGR20539.1"/>
    </source>
</evidence>
<dbReference type="Proteomes" id="UP000423396">
    <property type="component" value="Chromosome"/>
</dbReference>
<name>A0A650CRV6_9CREN</name>
<accession>A0A650CRV6</accession>
<dbReference type="EMBL" id="CP045483">
    <property type="protein sequence ID" value="QGR20539.1"/>
    <property type="molecule type" value="Genomic_DNA"/>
</dbReference>
<dbReference type="AlphaFoldDB" id="A0A650CRV6"/>